<reference evidence="2 3" key="1">
    <citation type="submission" date="2024-01" db="EMBL/GenBank/DDBJ databases">
        <title>Complete genome of Cladobotryum mycophilum ATHUM6906.</title>
        <authorList>
            <person name="Christinaki A.C."/>
            <person name="Myridakis A.I."/>
            <person name="Kouvelis V.N."/>
        </authorList>
    </citation>
    <scope>NUCLEOTIDE SEQUENCE [LARGE SCALE GENOMIC DNA]</scope>
    <source>
        <strain evidence="2 3">ATHUM6906</strain>
    </source>
</reference>
<name>A0ABR0T0Y4_9HYPO</name>
<evidence type="ECO:0000313" key="3">
    <source>
        <dbReference type="Proteomes" id="UP001338125"/>
    </source>
</evidence>
<proteinExistence type="predicted"/>
<keyword evidence="1" id="KW-0812">Transmembrane</keyword>
<keyword evidence="3" id="KW-1185">Reference proteome</keyword>
<evidence type="ECO:0000256" key="1">
    <source>
        <dbReference type="SAM" id="Phobius"/>
    </source>
</evidence>
<feature type="transmembrane region" description="Helical" evidence="1">
    <location>
        <begin position="12"/>
        <end position="29"/>
    </location>
</feature>
<evidence type="ECO:0000313" key="2">
    <source>
        <dbReference type="EMBL" id="KAK5998093.1"/>
    </source>
</evidence>
<dbReference type="EMBL" id="JAVFKD010000001">
    <property type="protein sequence ID" value="KAK5998093.1"/>
    <property type="molecule type" value="Genomic_DNA"/>
</dbReference>
<keyword evidence="1" id="KW-0472">Membrane</keyword>
<gene>
    <name evidence="2" type="ORF">PT974_00465</name>
</gene>
<sequence length="70" mass="7742">MAPSQLDRTNAFFTALSGVSSFVAALPVVREIGLYIVPRLPGPFRWLWDRTIGPGSQTQTTPEEQLVEKP</sequence>
<keyword evidence="1" id="KW-1133">Transmembrane helix</keyword>
<comment type="caution">
    <text evidence="2">The sequence shown here is derived from an EMBL/GenBank/DDBJ whole genome shotgun (WGS) entry which is preliminary data.</text>
</comment>
<dbReference type="Proteomes" id="UP001338125">
    <property type="component" value="Unassembled WGS sequence"/>
</dbReference>
<accession>A0ABR0T0Y4</accession>
<protein>
    <submittedName>
        <fullName evidence="2">Uncharacterized protein</fullName>
    </submittedName>
</protein>
<organism evidence="2 3">
    <name type="scientific">Cladobotryum mycophilum</name>
    <dbReference type="NCBI Taxonomy" id="491253"/>
    <lineage>
        <taxon>Eukaryota</taxon>
        <taxon>Fungi</taxon>
        <taxon>Dikarya</taxon>
        <taxon>Ascomycota</taxon>
        <taxon>Pezizomycotina</taxon>
        <taxon>Sordariomycetes</taxon>
        <taxon>Hypocreomycetidae</taxon>
        <taxon>Hypocreales</taxon>
        <taxon>Hypocreaceae</taxon>
        <taxon>Cladobotryum</taxon>
    </lineage>
</organism>